<proteinExistence type="predicted"/>
<comment type="caution">
    <text evidence="1">The sequence shown here is derived from an EMBL/GenBank/DDBJ whole genome shotgun (WGS) entry which is preliminary data.</text>
</comment>
<accession>A0A0F9IZK0</accession>
<gene>
    <name evidence="1" type="ORF">LCGC14_1884550</name>
</gene>
<evidence type="ECO:0000313" key="1">
    <source>
        <dbReference type="EMBL" id="KKL92452.1"/>
    </source>
</evidence>
<name>A0A0F9IZK0_9ZZZZ</name>
<organism evidence="1">
    <name type="scientific">marine sediment metagenome</name>
    <dbReference type="NCBI Taxonomy" id="412755"/>
    <lineage>
        <taxon>unclassified sequences</taxon>
        <taxon>metagenomes</taxon>
        <taxon>ecological metagenomes</taxon>
    </lineage>
</organism>
<protein>
    <submittedName>
        <fullName evidence="1">Uncharacterized protein</fullName>
    </submittedName>
</protein>
<sequence>MNEIALRPCEENDLTTRELVSKARVEILAIGMLVAENQAKAYWSLLEWGSFKDWVESLGLFSYSYFMRIVGVLEMLKTSISLEDFNEMGITKATLLLPVSKAGNLDKDTIAIALASPVSDLKEHLGHKMALMPKGEELFCPRCGERLYGLKRVK</sequence>
<dbReference type="AlphaFoldDB" id="A0A0F9IZK0"/>
<dbReference type="EMBL" id="LAZR01019459">
    <property type="protein sequence ID" value="KKL92452.1"/>
    <property type="molecule type" value="Genomic_DNA"/>
</dbReference>
<reference evidence="1" key="1">
    <citation type="journal article" date="2015" name="Nature">
        <title>Complex archaea that bridge the gap between prokaryotes and eukaryotes.</title>
        <authorList>
            <person name="Spang A."/>
            <person name="Saw J.H."/>
            <person name="Jorgensen S.L."/>
            <person name="Zaremba-Niedzwiedzka K."/>
            <person name="Martijn J."/>
            <person name="Lind A.E."/>
            <person name="van Eijk R."/>
            <person name="Schleper C."/>
            <person name="Guy L."/>
            <person name="Ettema T.J."/>
        </authorList>
    </citation>
    <scope>NUCLEOTIDE SEQUENCE</scope>
</reference>